<reference evidence="1 2" key="1">
    <citation type="journal article" date="2023" name="Plants (Basel)">
        <title>Bridging the Gap: Combining Genomics and Transcriptomics Approaches to Understand Stylosanthes scabra, an Orphan Legume from the Brazilian Caatinga.</title>
        <authorList>
            <person name="Ferreira-Neto J.R.C."/>
            <person name="da Silva M.D."/>
            <person name="Binneck E."/>
            <person name="de Melo N.F."/>
            <person name="da Silva R.H."/>
            <person name="de Melo A.L.T.M."/>
            <person name="Pandolfi V."/>
            <person name="Bustamante F.O."/>
            <person name="Brasileiro-Vidal A.C."/>
            <person name="Benko-Iseppon A.M."/>
        </authorList>
    </citation>
    <scope>NUCLEOTIDE SEQUENCE [LARGE SCALE GENOMIC DNA]</scope>
    <source>
        <tissue evidence="1">Leaves</tissue>
    </source>
</reference>
<evidence type="ECO:0000313" key="2">
    <source>
        <dbReference type="Proteomes" id="UP001341840"/>
    </source>
</evidence>
<dbReference type="Proteomes" id="UP001341840">
    <property type="component" value="Unassembled WGS sequence"/>
</dbReference>
<keyword evidence="2" id="KW-1185">Reference proteome</keyword>
<sequence>MELRRQPASTAVLFVFRFERRAHPTLSAKLRLIYSATPSWSPLSPVGRPILVRCLSRCVEYFCVLCSTAYPCIVVAGCEGSTFLVDVLPWTPQSDPASRFTASIYVS</sequence>
<gene>
    <name evidence="1" type="ORF">PIB30_080485</name>
</gene>
<protein>
    <submittedName>
        <fullName evidence="1">Uncharacterized protein</fullName>
    </submittedName>
</protein>
<name>A0ABU6USN9_9FABA</name>
<evidence type="ECO:0000313" key="1">
    <source>
        <dbReference type="EMBL" id="MED6163495.1"/>
    </source>
</evidence>
<proteinExistence type="predicted"/>
<organism evidence="1 2">
    <name type="scientific">Stylosanthes scabra</name>
    <dbReference type="NCBI Taxonomy" id="79078"/>
    <lineage>
        <taxon>Eukaryota</taxon>
        <taxon>Viridiplantae</taxon>
        <taxon>Streptophyta</taxon>
        <taxon>Embryophyta</taxon>
        <taxon>Tracheophyta</taxon>
        <taxon>Spermatophyta</taxon>
        <taxon>Magnoliopsida</taxon>
        <taxon>eudicotyledons</taxon>
        <taxon>Gunneridae</taxon>
        <taxon>Pentapetalae</taxon>
        <taxon>rosids</taxon>
        <taxon>fabids</taxon>
        <taxon>Fabales</taxon>
        <taxon>Fabaceae</taxon>
        <taxon>Papilionoideae</taxon>
        <taxon>50 kb inversion clade</taxon>
        <taxon>dalbergioids sensu lato</taxon>
        <taxon>Dalbergieae</taxon>
        <taxon>Pterocarpus clade</taxon>
        <taxon>Stylosanthes</taxon>
    </lineage>
</organism>
<comment type="caution">
    <text evidence="1">The sequence shown here is derived from an EMBL/GenBank/DDBJ whole genome shotgun (WGS) entry which is preliminary data.</text>
</comment>
<accession>A0ABU6USN9</accession>
<dbReference type="EMBL" id="JASCZI010122002">
    <property type="protein sequence ID" value="MED6163495.1"/>
    <property type="molecule type" value="Genomic_DNA"/>
</dbReference>